<evidence type="ECO:0000313" key="3">
    <source>
        <dbReference type="EMBL" id="GER94590.1"/>
    </source>
</evidence>
<dbReference type="InterPro" id="IPR020019">
    <property type="entry name" value="AcTrfase_PglD-like"/>
</dbReference>
<reference evidence="3" key="1">
    <citation type="submission" date="2019-10" db="EMBL/GenBank/DDBJ databases">
        <title>Metagenomic sequencing of thiosulfate-disproportionating enrichment culture.</title>
        <authorList>
            <person name="Umezawa K."/>
            <person name="Kojima H."/>
            <person name="Fukui M."/>
        </authorList>
    </citation>
    <scope>NUCLEOTIDE SEQUENCE</scope>
    <source>
        <strain evidence="3">45J</strain>
    </source>
</reference>
<protein>
    <submittedName>
        <fullName evidence="3">Serine acetyltransferase</fullName>
    </submittedName>
</protein>
<feature type="domain" description="PglD N-terminal" evidence="2">
    <location>
        <begin position="3"/>
        <end position="85"/>
    </location>
</feature>
<accession>A0A5J4L6R8</accession>
<gene>
    <name evidence="3" type="ORF">A45J_2354</name>
</gene>
<dbReference type="Gene3D" id="3.40.50.20">
    <property type="match status" value="1"/>
</dbReference>
<dbReference type="EMBL" id="BLAB01000001">
    <property type="protein sequence ID" value="GER94590.1"/>
    <property type="molecule type" value="Genomic_DNA"/>
</dbReference>
<dbReference type="Gene3D" id="2.160.10.10">
    <property type="entry name" value="Hexapeptide repeat proteins"/>
    <property type="match status" value="1"/>
</dbReference>
<dbReference type="PROSITE" id="PS00101">
    <property type="entry name" value="HEXAPEP_TRANSFERASES"/>
    <property type="match status" value="1"/>
</dbReference>
<dbReference type="Pfam" id="PF17836">
    <property type="entry name" value="PglD_N"/>
    <property type="match status" value="1"/>
</dbReference>
<keyword evidence="1 3" id="KW-0808">Transferase</keyword>
<organism evidence="3">
    <name type="scientific">hot springs metagenome</name>
    <dbReference type="NCBI Taxonomy" id="433727"/>
    <lineage>
        <taxon>unclassified sequences</taxon>
        <taxon>metagenomes</taxon>
        <taxon>ecological metagenomes</taxon>
    </lineage>
</organism>
<comment type="caution">
    <text evidence="3">The sequence shown here is derived from an EMBL/GenBank/DDBJ whole genome shotgun (WGS) entry which is preliminary data.</text>
</comment>
<dbReference type="Pfam" id="PF00132">
    <property type="entry name" value="Hexapep"/>
    <property type="match status" value="1"/>
</dbReference>
<dbReference type="PANTHER" id="PTHR43300">
    <property type="entry name" value="ACETYLTRANSFERASE"/>
    <property type="match status" value="1"/>
</dbReference>
<dbReference type="AlphaFoldDB" id="A0A5J4L6R8"/>
<dbReference type="InterPro" id="IPR050179">
    <property type="entry name" value="Trans_hexapeptide_repeat"/>
</dbReference>
<dbReference type="SUPFAM" id="SSF51161">
    <property type="entry name" value="Trimeric LpxA-like enzymes"/>
    <property type="match status" value="1"/>
</dbReference>
<dbReference type="NCBIfam" id="TIGR03570">
    <property type="entry name" value="NeuD_NnaD"/>
    <property type="match status" value="1"/>
</dbReference>
<dbReference type="InterPro" id="IPR018357">
    <property type="entry name" value="Hexapep_transf_CS"/>
</dbReference>
<evidence type="ECO:0000256" key="1">
    <source>
        <dbReference type="ARBA" id="ARBA00022679"/>
    </source>
</evidence>
<sequence length="208" mass="21212">MQKIVILGGGGHARVLIDLIKTSCQYEIVGILDAQLDVDSEVSGVTVLGDDSVLLELYGKGIKHACIAIGSVKDNSKRKAMYEKVKHAGFSIPTLIHPSAIISDKSQILEGVQVMAGAIVQTNALIGENTIVNTGAIVEHDCIISSHVHICSGAVMSGGCIIGEGTFIGAGATVIHGIKIGKGALIGAGSVVITNVPDGAAVKGVPAK</sequence>
<dbReference type="InterPro" id="IPR001451">
    <property type="entry name" value="Hexapep"/>
</dbReference>
<name>A0A5J4L6R8_9ZZZZ</name>
<dbReference type="GO" id="GO:0016740">
    <property type="term" value="F:transferase activity"/>
    <property type="evidence" value="ECO:0007669"/>
    <property type="project" value="UniProtKB-KW"/>
</dbReference>
<dbReference type="InterPro" id="IPR011004">
    <property type="entry name" value="Trimer_LpxA-like_sf"/>
</dbReference>
<proteinExistence type="predicted"/>
<dbReference type="InterPro" id="IPR041561">
    <property type="entry name" value="PglD_N"/>
</dbReference>
<evidence type="ECO:0000259" key="2">
    <source>
        <dbReference type="Pfam" id="PF17836"/>
    </source>
</evidence>
<dbReference type="CDD" id="cd03360">
    <property type="entry name" value="LbH_AT_putative"/>
    <property type="match status" value="1"/>
</dbReference>
<dbReference type="PANTHER" id="PTHR43300:SF7">
    <property type="entry name" value="UDP-N-ACETYLBACILLOSAMINE N-ACETYLTRANSFERASE"/>
    <property type="match status" value="1"/>
</dbReference>